<evidence type="ECO:0000256" key="1">
    <source>
        <dbReference type="ARBA" id="ARBA00000213"/>
    </source>
</evidence>
<evidence type="ECO:0000256" key="3">
    <source>
        <dbReference type="ARBA" id="ARBA00022723"/>
    </source>
</evidence>
<dbReference type="InterPro" id="IPR013497">
    <property type="entry name" value="Topo_IA_cen"/>
</dbReference>
<dbReference type="SMART" id="SM00436">
    <property type="entry name" value="TOP1Bc"/>
    <property type="match status" value="1"/>
</dbReference>
<feature type="site" description="Interaction with DNA" evidence="10">
    <location>
        <position position="207"/>
    </location>
</feature>
<dbReference type="InterPro" id="IPR000380">
    <property type="entry name" value="Topo_IA"/>
</dbReference>
<evidence type="ECO:0000313" key="15">
    <source>
        <dbReference type="Proteomes" id="UP000324233"/>
    </source>
</evidence>
<dbReference type="Pfam" id="PF01131">
    <property type="entry name" value="Topoisom_bac"/>
    <property type="match status" value="1"/>
</dbReference>
<dbReference type="SMART" id="SM00493">
    <property type="entry name" value="TOPRIM"/>
    <property type="match status" value="1"/>
</dbReference>
<dbReference type="SUPFAM" id="SSF57783">
    <property type="entry name" value="Zinc beta-ribbon"/>
    <property type="match status" value="5"/>
</dbReference>
<evidence type="ECO:0000259" key="13">
    <source>
        <dbReference type="PROSITE" id="PS52039"/>
    </source>
</evidence>
<dbReference type="SMART" id="SM00437">
    <property type="entry name" value="TOP1Ac"/>
    <property type="match status" value="1"/>
</dbReference>
<dbReference type="InterPro" id="IPR013825">
    <property type="entry name" value="Topo_IA_cen_sub2"/>
</dbReference>
<evidence type="ECO:0000256" key="11">
    <source>
        <dbReference type="SAM" id="MobiDB-lite"/>
    </source>
</evidence>
<reference evidence="14 15" key="1">
    <citation type="submission" date="2019-08" db="EMBL/GenBank/DDBJ databases">
        <title>Deep-cultivation of Planctomycetes and their phenomic and genomic characterization uncovers novel biology.</title>
        <authorList>
            <person name="Wiegand S."/>
            <person name="Jogler M."/>
            <person name="Boedeker C."/>
            <person name="Pinto D."/>
            <person name="Vollmers J."/>
            <person name="Rivas-Marin E."/>
            <person name="Kohn T."/>
            <person name="Peeters S.H."/>
            <person name="Heuer A."/>
            <person name="Rast P."/>
            <person name="Oberbeckmann S."/>
            <person name="Bunk B."/>
            <person name="Jeske O."/>
            <person name="Meyerdierks A."/>
            <person name="Storesund J.E."/>
            <person name="Kallscheuer N."/>
            <person name="Luecker S."/>
            <person name="Lage O.M."/>
            <person name="Pohl T."/>
            <person name="Merkel B.J."/>
            <person name="Hornburger P."/>
            <person name="Mueller R.-W."/>
            <person name="Bruemmer F."/>
            <person name="Labrenz M."/>
            <person name="Spormann A.M."/>
            <person name="Op den Camp H."/>
            <person name="Overmann J."/>
            <person name="Amann R."/>
            <person name="Jetten M.S.M."/>
            <person name="Mascher T."/>
            <person name="Medema M.H."/>
            <person name="Devos D.P."/>
            <person name="Kaster A.-K."/>
            <person name="Ovreas L."/>
            <person name="Rohde M."/>
            <person name="Galperin M.Y."/>
            <person name="Jogler C."/>
        </authorList>
    </citation>
    <scope>NUCLEOTIDE SEQUENCE [LARGE SCALE GENOMIC DNA]</scope>
    <source>
        <strain evidence="14 15">OJF2</strain>
    </source>
</reference>
<dbReference type="InterPro" id="IPR034149">
    <property type="entry name" value="TOPRIM_TopoI"/>
</dbReference>
<dbReference type="InterPro" id="IPR003602">
    <property type="entry name" value="Topo_IA_DNA-bd_dom"/>
</dbReference>
<dbReference type="Proteomes" id="UP000324233">
    <property type="component" value="Chromosome"/>
</dbReference>
<dbReference type="PRINTS" id="PR00417">
    <property type="entry name" value="PRTPISMRASEI"/>
</dbReference>
<accession>A0A5B9W669</accession>
<dbReference type="InterPro" id="IPR005733">
    <property type="entry name" value="TopoI_bac-type"/>
</dbReference>
<dbReference type="PROSITE" id="PS52039">
    <property type="entry name" value="TOPO_IA_2"/>
    <property type="match status" value="1"/>
</dbReference>
<dbReference type="SUPFAM" id="SSF56712">
    <property type="entry name" value="Prokaryotic type I DNA topoisomerase"/>
    <property type="match status" value="1"/>
</dbReference>
<evidence type="ECO:0000313" key="14">
    <source>
        <dbReference type="EMBL" id="QEH36152.1"/>
    </source>
</evidence>
<dbReference type="Gene3D" id="3.40.50.140">
    <property type="match status" value="1"/>
</dbReference>
<dbReference type="CDD" id="cd00186">
    <property type="entry name" value="TOP1Ac"/>
    <property type="match status" value="1"/>
</dbReference>
<evidence type="ECO:0000256" key="10">
    <source>
        <dbReference type="HAMAP-Rule" id="MF_00952"/>
    </source>
</evidence>
<feature type="compositionally biased region" description="Low complexity" evidence="11">
    <location>
        <begin position="18"/>
        <end position="38"/>
    </location>
</feature>
<gene>
    <name evidence="10 14" type="primary">topA</name>
    <name evidence="14" type="ORF">OJF2_47120</name>
</gene>
<dbReference type="InterPro" id="IPR013498">
    <property type="entry name" value="Topo_IA_Znf"/>
</dbReference>
<evidence type="ECO:0000256" key="5">
    <source>
        <dbReference type="ARBA" id="ARBA00022833"/>
    </source>
</evidence>
<evidence type="ECO:0000256" key="2">
    <source>
        <dbReference type="ARBA" id="ARBA00009446"/>
    </source>
</evidence>
<dbReference type="AlphaFoldDB" id="A0A5B9W669"/>
<feature type="site" description="Interaction with DNA" evidence="10">
    <location>
        <position position="199"/>
    </location>
</feature>
<dbReference type="GO" id="GO:0005694">
    <property type="term" value="C:chromosome"/>
    <property type="evidence" value="ECO:0007669"/>
    <property type="project" value="InterPro"/>
</dbReference>
<feature type="domain" description="Topo IA-type catalytic" evidence="13">
    <location>
        <begin position="188"/>
        <end position="618"/>
    </location>
</feature>
<feature type="region of interest" description="Disordered" evidence="11">
    <location>
        <begin position="1"/>
        <end position="60"/>
    </location>
</feature>
<evidence type="ECO:0000256" key="9">
    <source>
        <dbReference type="ARBA" id="ARBA00023235"/>
    </source>
</evidence>
<dbReference type="InterPro" id="IPR023405">
    <property type="entry name" value="Topo_IA_core_domain"/>
</dbReference>
<dbReference type="EC" id="5.6.2.1" evidence="10"/>
<evidence type="ECO:0000256" key="7">
    <source>
        <dbReference type="ARBA" id="ARBA00023029"/>
    </source>
</evidence>
<feature type="site" description="Interaction with DNA" evidence="10">
    <location>
        <position position="214"/>
    </location>
</feature>
<dbReference type="Gene3D" id="2.70.20.10">
    <property type="entry name" value="Topoisomerase I, domain 3"/>
    <property type="match status" value="1"/>
</dbReference>
<feature type="active site" description="O-(5'-phospho-DNA)-tyrosine intermediate" evidence="10">
    <location>
        <position position="362"/>
    </location>
</feature>
<dbReference type="GO" id="GO:0008270">
    <property type="term" value="F:zinc ion binding"/>
    <property type="evidence" value="ECO:0007669"/>
    <property type="project" value="UniProtKB-KW"/>
</dbReference>
<dbReference type="InterPro" id="IPR023406">
    <property type="entry name" value="Topo_IA_AS"/>
</dbReference>
<dbReference type="EMBL" id="CP042997">
    <property type="protein sequence ID" value="QEH36152.1"/>
    <property type="molecule type" value="Genomic_DNA"/>
</dbReference>
<comment type="similarity">
    <text evidence="2 10">Belongs to the type IA topoisomerase family.</text>
</comment>
<keyword evidence="4" id="KW-0863">Zinc-finger</keyword>
<protein>
    <recommendedName>
        <fullName evidence="10">DNA topoisomerase 1</fullName>
        <ecNumber evidence="10">5.6.2.1</ecNumber>
    </recommendedName>
    <alternativeName>
        <fullName evidence="10">DNA topoisomerase I</fullName>
    </alternativeName>
</protein>
<dbReference type="InterPro" id="IPR013824">
    <property type="entry name" value="Topo_IA_cen_sub1"/>
</dbReference>
<evidence type="ECO:0000256" key="8">
    <source>
        <dbReference type="ARBA" id="ARBA00023125"/>
    </source>
</evidence>
<dbReference type="Gene3D" id="3.30.65.10">
    <property type="entry name" value="Bacterial Topoisomerase I, domain 1"/>
    <property type="match status" value="5"/>
</dbReference>
<keyword evidence="8 10" id="KW-0238">DNA-binding</keyword>
<feature type="compositionally biased region" description="Low complexity" evidence="11">
    <location>
        <begin position="46"/>
        <end position="57"/>
    </location>
</feature>
<keyword evidence="15" id="KW-1185">Reference proteome</keyword>
<feature type="region of interest" description="Interaction with DNA" evidence="10">
    <location>
        <begin position="222"/>
        <end position="227"/>
    </location>
</feature>
<feature type="site" description="Interaction with DNA" evidence="10">
    <location>
        <position position="202"/>
    </location>
</feature>
<keyword evidence="5" id="KW-0862">Zinc</keyword>
<dbReference type="PROSITE" id="PS50880">
    <property type="entry name" value="TOPRIM"/>
    <property type="match status" value="1"/>
</dbReference>
<feature type="site" description="Interaction with DNA" evidence="10">
    <location>
        <position position="92"/>
    </location>
</feature>
<dbReference type="KEGG" id="agv:OJF2_47120"/>
<dbReference type="Pfam" id="PF01396">
    <property type="entry name" value="Zn_ribbon_Top1"/>
    <property type="match status" value="5"/>
</dbReference>
<evidence type="ECO:0000259" key="12">
    <source>
        <dbReference type="PROSITE" id="PS50880"/>
    </source>
</evidence>
<dbReference type="GO" id="GO:0006265">
    <property type="term" value="P:DNA topological change"/>
    <property type="evidence" value="ECO:0007669"/>
    <property type="project" value="UniProtKB-UniRule"/>
</dbReference>
<sequence>MARKSPGASPGDDGGTPKSASPKRASKAAATKAAAPKATKAKAARGKAAAPEDAAPASGGGRALVIVESPKKAKSINKFLGSKYIVKASMGHVRDLPKRKLGLDVADGYAPSYEVVPAKKETVTDLKREAARAGVVYLATDPDREGEAIAWHLQQALELPDDRVRRVTFHEITERAVRDAFTHVGPINVDMVNAQQARRFLDRFVGYQLSPLLWSKVARNLSAGRVQSVAVRLIADREKEIRAFVSEEYWKITATVSPAGATAEADRFEAGLVEYEGAKFAANNEADAHKVRDVLASERFLVSRVDEADKQDRADPPFKTSTLQQQAAIRLRYSGKKTMKIAQELYEGIDVDGSGPVGLITYMRTDSLSVSQEAMEAVRGLIHDDFGDKYLPAKPIRYAAGKNAQEAHEAIRPTDLKLAPDKIKGKLSHDQFRLYQLIYWRFVASQMAPAVFTVTDVAIAAGPGLFKTQGKVLKFDGHKRVWPPGGKLEDALLPPLKAGQELDLHELAPTQHFTQPPPRYSEATLIKALEKENIGRPSTYAPIIQTIQDRMYVEQKERRFFATDLGMVVTDLLVKHFPKILDLKFTAHMEDELDDIATAKEDMVKVLDEFYYPFQDALKTAQTQMERVSIPTDEVCHVCGAPMVLKFGRTGQFLGCSKYPECKATRPLGGQPRAEAVESGHACPKCHKPLLIRENKRGEKFLSCSGYPECKESFNIDENGNPVPSRQETEYKCEKCGKPMALRQGRRGPFLGCTGYPKCRNVQDVDAEGKPVQVVDLGINCEKCGKPMKVRQGRRGPFLGCTGYPKCRGTAPIPEDKMEQVAAMAPAPAAAAGPDLKTIEVDETCDDCGGAMTVRRGRRGYFLGCKGYPKCKGTKEPSEATLEKITSVMGA</sequence>
<proteinExistence type="inferred from homology"/>
<dbReference type="Pfam" id="PF01751">
    <property type="entry name" value="Toprim"/>
    <property type="match status" value="1"/>
</dbReference>
<dbReference type="PANTHER" id="PTHR42785">
    <property type="entry name" value="DNA TOPOISOMERASE, TYPE IA, CORE"/>
    <property type="match status" value="1"/>
</dbReference>
<dbReference type="Gene3D" id="1.10.460.10">
    <property type="entry name" value="Topoisomerase I, domain 2"/>
    <property type="match status" value="1"/>
</dbReference>
<dbReference type="RefSeq" id="WP_246196113.1">
    <property type="nucleotide sequence ID" value="NZ_CP042997.1"/>
</dbReference>
<keyword evidence="6" id="KW-0460">Magnesium</keyword>
<keyword evidence="3" id="KW-0479">Metal-binding</keyword>
<dbReference type="InterPro" id="IPR003601">
    <property type="entry name" value="Topo_IA_2"/>
</dbReference>
<dbReference type="CDD" id="cd03363">
    <property type="entry name" value="TOPRIM_TopoIA_TopoI"/>
    <property type="match status" value="1"/>
</dbReference>
<comment type="catalytic activity">
    <reaction evidence="1 10">
        <text>ATP-independent breakage of single-stranded DNA, followed by passage and rejoining.</text>
        <dbReference type="EC" id="5.6.2.1"/>
    </reaction>
</comment>
<dbReference type="InterPro" id="IPR013826">
    <property type="entry name" value="Topo_IA_cen_sub3"/>
</dbReference>
<feature type="site" description="Interaction with DNA" evidence="10">
    <location>
        <position position="198"/>
    </location>
</feature>
<name>A0A5B9W669_9BACT</name>
<comment type="subunit">
    <text evidence="10">Monomer.</text>
</comment>
<dbReference type="PROSITE" id="PS00396">
    <property type="entry name" value="TOPO_IA_1"/>
    <property type="match status" value="1"/>
</dbReference>
<keyword evidence="9 10" id="KW-0413">Isomerase</keyword>
<dbReference type="Gene3D" id="1.10.290.10">
    <property type="entry name" value="Topoisomerase I, domain 4"/>
    <property type="match status" value="1"/>
</dbReference>
<evidence type="ECO:0000256" key="4">
    <source>
        <dbReference type="ARBA" id="ARBA00022771"/>
    </source>
</evidence>
<dbReference type="PANTHER" id="PTHR42785:SF1">
    <property type="entry name" value="DNA TOPOISOMERASE"/>
    <property type="match status" value="1"/>
</dbReference>
<keyword evidence="7 10" id="KW-0799">Topoisomerase</keyword>
<dbReference type="NCBIfam" id="TIGR01051">
    <property type="entry name" value="topA_bact"/>
    <property type="match status" value="1"/>
</dbReference>
<dbReference type="InterPro" id="IPR028612">
    <property type="entry name" value="Topoisom_1_IA"/>
</dbReference>
<feature type="domain" description="Toprim" evidence="12">
    <location>
        <begin position="62"/>
        <end position="172"/>
    </location>
</feature>
<evidence type="ECO:0000256" key="6">
    <source>
        <dbReference type="ARBA" id="ARBA00022842"/>
    </source>
</evidence>
<comment type="function">
    <text evidence="10">Releases the supercoiling and torsional tension of DNA, which is introduced during the DNA replication and transcription, by transiently cleaving and rejoining one strand of the DNA duplex. Introduces a single-strand break via transesterification at a target site in duplex DNA. The scissile phosphodiester is attacked by the catalytic tyrosine of the enzyme, resulting in the formation of a DNA-(5'-phosphotyrosyl)-enzyme intermediate and the expulsion of a 3'-OH DNA strand. The free DNA strand then undergoes passage around the unbroken strand, thus removing DNA supercoils. Finally, in the religation step, the DNA 3'-OH attacks the covalent intermediate to expel the active-site tyrosine and restore the DNA phosphodiester backbone.</text>
</comment>
<dbReference type="GO" id="GO:0003677">
    <property type="term" value="F:DNA binding"/>
    <property type="evidence" value="ECO:0007669"/>
    <property type="project" value="UniProtKB-KW"/>
</dbReference>
<dbReference type="GO" id="GO:0003917">
    <property type="term" value="F:DNA topoisomerase type I (single strand cut, ATP-independent) activity"/>
    <property type="evidence" value="ECO:0007669"/>
    <property type="project" value="UniProtKB-UniRule"/>
</dbReference>
<organism evidence="14 15">
    <name type="scientific">Aquisphaera giovannonii</name>
    <dbReference type="NCBI Taxonomy" id="406548"/>
    <lineage>
        <taxon>Bacteria</taxon>
        <taxon>Pseudomonadati</taxon>
        <taxon>Planctomycetota</taxon>
        <taxon>Planctomycetia</taxon>
        <taxon>Isosphaerales</taxon>
        <taxon>Isosphaeraceae</taxon>
        <taxon>Aquisphaera</taxon>
    </lineage>
</organism>
<dbReference type="HAMAP" id="MF_00952">
    <property type="entry name" value="Topoisom_1_prok"/>
    <property type="match status" value="1"/>
</dbReference>
<dbReference type="InterPro" id="IPR006171">
    <property type="entry name" value="TOPRIM_dom"/>
</dbReference>
<feature type="site" description="Interaction with DNA" evidence="10">
    <location>
        <position position="364"/>
    </location>
</feature>
<feature type="site" description="Interaction with DNA" evidence="10">
    <location>
        <position position="550"/>
    </location>
</feature>